<dbReference type="Pfam" id="PF00005">
    <property type="entry name" value="ABC_tran"/>
    <property type="match status" value="1"/>
</dbReference>
<keyword evidence="2" id="KW-0677">Repeat</keyword>
<dbReference type="InterPro" id="IPR027417">
    <property type="entry name" value="P-loop_NTPase"/>
</dbReference>
<name>A0ABQ9JXS4_9CUCU</name>
<dbReference type="InterPro" id="IPR050173">
    <property type="entry name" value="ABC_transporter_C-like"/>
</dbReference>
<dbReference type="PANTHER" id="PTHR24223:SF443">
    <property type="entry name" value="MULTIDRUG-RESISTANCE LIKE PROTEIN 1, ISOFORM I"/>
    <property type="match status" value="1"/>
</dbReference>
<dbReference type="PANTHER" id="PTHR24223">
    <property type="entry name" value="ATP-BINDING CASSETTE SUB-FAMILY C"/>
    <property type="match status" value="1"/>
</dbReference>
<keyword evidence="7" id="KW-1185">Reference proteome</keyword>
<dbReference type="Gene3D" id="3.40.50.300">
    <property type="entry name" value="P-loop containing nucleotide triphosphate hydrolases"/>
    <property type="match status" value="1"/>
</dbReference>
<dbReference type="InterPro" id="IPR003439">
    <property type="entry name" value="ABC_transporter-like_ATP-bd"/>
</dbReference>
<evidence type="ECO:0000259" key="5">
    <source>
        <dbReference type="PROSITE" id="PS50893"/>
    </source>
</evidence>
<comment type="subcellular location">
    <subcellularLocation>
        <location evidence="1">Vacuole membrane</location>
        <topology evidence="1">Multi-pass membrane protein</topology>
    </subcellularLocation>
</comment>
<organism evidence="6 7">
    <name type="scientific">Molorchus minor</name>
    <dbReference type="NCBI Taxonomy" id="1323400"/>
    <lineage>
        <taxon>Eukaryota</taxon>
        <taxon>Metazoa</taxon>
        <taxon>Ecdysozoa</taxon>
        <taxon>Arthropoda</taxon>
        <taxon>Hexapoda</taxon>
        <taxon>Insecta</taxon>
        <taxon>Pterygota</taxon>
        <taxon>Neoptera</taxon>
        <taxon>Endopterygota</taxon>
        <taxon>Coleoptera</taxon>
        <taxon>Polyphaga</taxon>
        <taxon>Cucujiformia</taxon>
        <taxon>Chrysomeloidea</taxon>
        <taxon>Cerambycidae</taxon>
        <taxon>Lamiinae</taxon>
        <taxon>Monochamini</taxon>
        <taxon>Molorchus</taxon>
    </lineage>
</organism>
<evidence type="ECO:0000256" key="3">
    <source>
        <dbReference type="ARBA" id="ARBA00022741"/>
    </source>
</evidence>
<feature type="domain" description="ABC transporter" evidence="5">
    <location>
        <begin position="78"/>
        <end position="308"/>
    </location>
</feature>
<reference evidence="6" key="1">
    <citation type="journal article" date="2023" name="Insect Mol. Biol.">
        <title>Genome sequencing provides insights into the evolution of gene families encoding plant cell wall-degrading enzymes in longhorned beetles.</title>
        <authorList>
            <person name="Shin N.R."/>
            <person name="Okamura Y."/>
            <person name="Kirsch R."/>
            <person name="Pauchet Y."/>
        </authorList>
    </citation>
    <scope>NUCLEOTIDE SEQUENCE</scope>
    <source>
        <strain evidence="6">MMC_N1</strain>
    </source>
</reference>
<proteinExistence type="predicted"/>
<gene>
    <name evidence="6" type="ORF">NQ317_004324</name>
</gene>
<dbReference type="PROSITE" id="PS50893">
    <property type="entry name" value="ABC_TRANSPORTER_2"/>
    <property type="match status" value="1"/>
</dbReference>
<dbReference type="Proteomes" id="UP001162164">
    <property type="component" value="Unassembled WGS sequence"/>
</dbReference>
<evidence type="ECO:0000256" key="1">
    <source>
        <dbReference type="ARBA" id="ARBA00004128"/>
    </source>
</evidence>
<evidence type="ECO:0000313" key="6">
    <source>
        <dbReference type="EMBL" id="KAJ8982894.1"/>
    </source>
</evidence>
<evidence type="ECO:0000256" key="2">
    <source>
        <dbReference type="ARBA" id="ARBA00022737"/>
    </source>
</evidence>
<dbReference type="SMART" id="SM00382">
    <property type="entry name" value="AAA"/>
    <property type="match status" value="1"/>
</dbReference>
<dbReference type="InterPro" id="IPR017871">
    <property type="entry name" value="ABC_transporter-like_CS"/>
</dbReference>
<dbReference type="SUPFAM" id="SSF52540">
    <property type="entry name" value="P-loop containing nucleoside triphosphate hydrolases"/>
    <property type="match status" value="1"/>
</dbReference>
<evidence type="ECO:0000256" key="4">
    <source>
        <dbReference type="ARBA" id="ARBA00022840"/>
    </source>
</evidence>
<protein>
    <recommendedName>
        <fullName evidence="5">ABC transporter domain-containing protein</fullName>
    </recommendedName>
</protein>
<keyword evidence="3" id="KW-0547">Nucleotide-binding</keyword>
<keyword evidence="4" id="KW-0067">ATP-binding</keyword>
<dbReference type="CDD" id="cd03244">
    <property type="entry name" value="ABCC_MRP_domain2"/>
    <property type="match status" value="1"/>
</dbReference>
<dbReference type="EMBL" id="JAPWTJ010000101">
    <property type="protein sequence ID" value="KAJ8982894.1"/>
    <property type="molecule type" value="Genomic_DNA"/>
</dbReference>
<comment type="caution">
    <text evidence="6">The sequence shown here is derived from an EMBL/GenBank/DDBJ whole genome shotgun (WGS) entry which is preliminary data.</text>
</comment>
<dbReference type="InterPro" id="IPR003593">
    <property type="entry name" value="AAA+_ATPase"/>
</dbReference>
<dbReference type="PROSITE" id="PS00211">
    <property type="entry name" value="ABC_TRANSPORTER_1"/>
    <property type="match status" value="1"/>
</dbReference>
<accession>A0ABQ9JXS4</accession>
<evidence type="ECO:0000313" key="7">
    <source>
        <dbReference type="Proteomes" id="UP001162164"/>
    </source>
</evidence>
<sequence length="313" mass="34656">MNRGYTEEVLSMPGARNVSCDLEHITQTLNWLVRMTSDVETNIVAVERIKEYGEAPQEAAWEIPNKNPPPIWPDQGSVQFKNYAVRYRPGLDLVLKGVDFHIKGGEKVGIVGRTGAGKSSLTLSLFRIIEAAEGSIFIDGINIGELGLHTLRSRLTIIPQDAVLFSGSLRMNLDPFDTHSDEEVWKALEQAHLKEFIKGLTAGLQHEVTEGGENLSVGQRQLICLARALLRKNEDEATAAVDLETDDLIQKTIRTEFKNCTVLTIAHRLNTIMDSDRIIVLDKGQIAEFDTPSNLLANSESIFFGMCRDAGIA</sequence>